<keyword evidence="9" id="KW-0732">Signal</keyword>
<protein>
    <submittedName>
        <fullName evidence="11">Beta-glucan synthesis-associated</fullName>
    </submittedName>
</protein>
<keyword evidence="7" id="KW-0325">Glycoprotein</keyword>
<organism evidence="11 12">
    <name type="scientific">Coprinopsis marcescibilis</name>
    <name type="common">Agaric fungus</name>
    <name type="synonym">Psathyrella marcescibilis</name>
    <dbReference type="NCBI Taxonomy" id="230819"/>
    <lineage>
        <taxon>Eukaryota</taxon>
        <taxon>Fungi</taxon>
        <taxon>Dikarya</taxon>
        <taxon>Basidiomycota</taxon>
        <taxon>Agaricomycotina</taxon>
        <taxon>Agaricomycetes</taxon>
        <taxon>Agaricomycetidae</taxon>
        <taxon>Agaricales</taxon>
        <taxon>Agaricineae</taxon>
        <taxon>Psathyrellaceae</taxon>
        <taxon>Coprinopsis</taxon>
    </lineage>
</organism>
<evidence type="ECO:0000256" key="1">
    <source>
        <dbReference type="ARBA" id="ARBA00004606"/>
    </source>
</evidence>
<reference evidence="11 12" key="1">
    <citation type="journal article" date="2019" name="Nat. Ecol. Evol.">
        <title>Megaphylogeny resolves global patterns of mushroom evolution.</title>
        <authorList>
            <person name="Varga T."/>
            <person name="Krizsan K."/>
            <person name="Foldi C."/>
            <person name="Dima B."/>
            <person name="Sanchez-Garcia M."/>
            <person name="Sanchez-Ramirez S."/>
            <person name="Szollosi G.J."/>
            <person name="Szarkandi J.G."/>
            <person name="Papp V."/>
            <person name="Albert L."/>
            <person name="Andreopoulos W."/>
            <person name="Angelini C."/>
            <person name="Antonin V."/>
            <person name="Barry K.W."/>
            <person name="Bougher N.L."/>
            <person name="Buchanan P."/>
            <person name="Buyck B."/>
            <person name="Bense V."/>
            <person name="Catcheside P."/>
            <person name="Chovatia M."/>
            <person name="Cooper J."/>
            <person name="Damon W."/>
            <person name="Desjardin D."/>
            <person name="Finy P."/>
            <person name="Geml J."/>
            <person name="Haridas S."/>
            <person name="Hughes K."/>
            <person name="Justo A."/>
            <person name="Karasinski D."/>
            <person name="Kautmanova I."/>
            <person name="Kiss B."/>
            <person name="Kocsube S."/>
            <person name="Kotiranta H."/>
            <person name="LaButti K.M."/>
            <person name="Lechner B.E."/>
            <person name="Liimatainen K."/>
            <person name="Lipzen A."/>
            <person name="Lukacs Z."/>
            <person name="Mihaltcheva S."/>
            <person name="Morgado L.N."/>
            <person name="Niskanen T."/>
            <person name="Noordeloos M.E."/>
            <person name="Ohm R.A."/>
            <person name="Ortiz-Santana B."/>
            <person name="Ovrebo C."/>
            <person name="Racz N."/>
            <person name="Riley R."/>
            <person name="Savchenko A."/>
            <person name="Shiryaev A."/>
            <person name="Soop K."/>
            <person name="Spirin V."/>
            <person name="Szebenyi C."/>
            <person name="Tomsovsky M."/>
            <person name="Tulloss R.E."/>
            <person name="Uehling J."/>
            <person name="Grigoriev I.V."/>
            <person name="Vagvolgyi C."/>
            <person name="Papp T."/>
            <person name="Martin F.M."/>
            <person name="Miettinen O."/>
            <person name="Hibbett D.S."/>
            <person name="Nagy L.G."/>
        </authorList>
    </citation>
    <scope>NUCLEOTIDE SEQUENCE [LARGE SCALE GENOMIC DNA]</scope>
    <source>
        <strain evidence="11 12">CBS 121175</strain>
    </source>
</reference>
<comment type="subcellular location">
    <subcellularLocation>
        <location evidence="1">Membrane</location>
        <topology evidence="1">Single-pass type II membrane protein</topology>
    </subcellularLocation>
</comment>
<dbReference type="Gene3D" id="2.60.120.200">
    <property type="match status" value="2"/>
</dbReference>
<sequence length="493" mass="54245">MAILFLGMVILFVCYPVYTHFTVSLPSSEAGFNSIVNSTGQVPALRSVVTKSLIDPDTPQAAYAKAPFTPGQDEEMVLVFSDEFNRDGRKFFPGDDPYWEAVDLHYWGTNDLEWYDPSAATTRGGALHLTLTEENPARNHNLSYKSAMIQTWNKFCFTGGILEAAVRLPGNTNSAGLWPAVWAMGNLGRAGYGGSLDGVWPYSYDKCDVGTIANQTYPGTDLPEFAVTQGDPEEGGILSYLPGQRLSACTCPGAGKSHPGPIRSDGTYVGRAAPEIDAFEALVEDGVGMVSLSAQWGPYNAGYNWTQIEGETYSIWDEDNTQLNGYKGNAYQQTTSGLSRTNQNCYQTGGTGCFAVYGFEYKPGFDDGYITWVNDNKPAWTIFSRGLGPDELTEISERAIPVEPMYIIANLGFSQNFGNIDLESLTFPATMSIDYIRVYQPKNAQNIGCDPIEYPTAEYIKTYERAYTNPNITTWNQMGQPWPRNREALGGEC</sequence>
<dbReference type="InterPro" id="IPR005629">
    <property type="entry name" value="Skn1/Kre6/Sbg1"/>
</dbReference>
<keyword evidence="4" id="KW-0735">Signal-anchor</keyword>
<evidence type="ECO:0000256" key="5">
    <source>
        <dbReference type="ARBA" id="ARBA00022989"/>
    </source>
</evidence>
<dbReference type="Pfam" id="PF03935">
    <property type="entry name" value="SKN1_KRE6_Sbg1"/>
    <property type="match status" value="1"/>
</dbReference>
<dbReference type="PROSITE" id="PS51762">
    <property type="entry name" value="GH16_2"/>
    <property type="match status" value="1"/>
</dbReference>
<evidence type="ECO:0000313" key="11">
    <source>
        <dbReference type="EMBL" id="TFK27265.1"/>
    </source>
</evidence>
<dbReference type="GO" id="GO:0015926">
    <property type="term" value="F:glucosidase activity"/>
    <property type="evidence" value="ECO:0007669"/>
    <property type="project" value="TreeGrafter"/>
</dbReference>
<dbReference type="PANTHER" id="PTHR31361:SF1">
    <property type="entry name" value="BETA-GLUCAN SYNTHESIS-ASSOCIATED PROTEIN KRE6-RELATED"/>
    <property type="match status" value="1"/>
</dbReference>
<keyword evidence="8" id="KW-0961">Cell wall biogenesis/degradation</keyword>
<dbReference type="GO" id="GO:0005789">
    <property type="term" value="C:endoplasmic reticulum membrane"/>
    <property type="evidence" value="ECO:0007669"/>
    <property type="project" value="TreeGrafter"/>
</dbReference>
<dbReference type="STRING" id="230819.A0A5C3L3F7"/>
<gene>
    <name evidence="11" type="ORF">FA15DRAFT_219368</name>
</gene>
<dbReference type="OrthoDB" id="412647at2759"/>
<dbReference type="InterPro" id="IPR000757">
    <property type="entry name" value="Beta-glucanase-like"/>
</dbReference>
<accession>A0A5C3L3F7</accession>
<evidence type="ECO:0000256" key="2">
    <source>
        <dbReference type="ARBA" id="ARBA00010962"/>
    </source>
</evidence>
<keyword evidence="5" id="KW-1133">Transmembrane helix</keyword>
<dbReference type="GO" id="GO:0031505">
    <property type="term" value="P:fungal-type cell wall organization"/>
    <property type="evidence" value="ECO:0007669"/>
    <property type="project" value="TreeGrafter"/>
</dbReference>
<dbReference type="PANTHER" id="PTHR31361">
    <property type="entry name" value="BETA-GLUCAN SYNTHESIS-ASSOCIATED PROTEIN KRE6-RELATED"/>
    <property type="match status" value="1"/>
</dbReference>
<evidence type="ECO:0000313" key="12">
    <source>
        <dbReference type="Proteomes" id="UP000307440"/>
    </source>
</evidence>
<name>A0A5C3L3F7_COPMA</name>
<keyword evidence="12" id="KW-1185">Reference proteome</keyword>
<dbReference type="GO" id="GO:0006078">
    <property type="term" value="P:(1-&gt;6)-beta-D-glucan biosynthetic process"/>
    <property type="evidence" value="ECO:0007669"/>
    <property type="project" value="TreeGrafter"/>
</dbReference>
<proteinExistence type="inferred from homology"/>
<evidence type="ECO:0000256" key="6">
    <source>
        <dbReference type="ARBA" id="ARBA00023136"/>
    </source>
</evidence>
<dbReference type="AlphaFoldDB" id="A0A5C3L3F7"/>
<keyword evidence="3" id="KW-0812">Transmembrane</keyword>
<feature type="domain" description="GH16" evidence="10">
    <location>
        <begin position="62"/>
        <end position="444"/>
    </location>
</feature>
<dbReference type="GO" id="GO:0005886">
    <property type="term" value="C:plasma membrane"/>
    <property type="evidence" value="ECO:0007669"/>
    <property type="project" value="TreeGrafter"/>
</dbReference>
<dbReference type="FunFam" id="2.60.120.200:FF:000259">
    <property type="entry name" value="Chromosome 9, whole genome shotgun sequence"/>
    <property type="match status" value="1"/>
</dbReference>
<evidence type="ECO:0000256" key="7">
    <source>
        <dbReference type="ARBA" id="ARBA00023180"/>
    </source>
</evidence>
<dbReference type="EMBL" id="ML210166">
    <property type="protein sequence ID" value="TFK27265.1"/>
    <property type="molecule type" value="Genomic_DNA"/>
</dbReference>
<evidence type="ECO:0000259" key="10">
    <source>
        <dbReference type="PROSITE" id="PS51762"/>
    </source>
</evidence>
<dbReference type="InterPro" id="IPR013320">
    <property type="entry name" value="ConA-like_dom_sf"/>
</dbReference>
<keyword evidence="6" id="KW-0472">Membrane</keyword>
<feature type="chain" id="PRO_5022939560" evidence="9">
    <location>
        <begin position="20"/>
        <end position="493"/>
    </location>
</feature>
<dbReference type="Proteomes" id="UP000307440">
    <property type="component" value="Unassembled WGS sequence"/>
</dbReference>
<comment type="similarity">
    <text evidence="2">Belongs to the SKN1/KRE6 family.</text>
</comment>
<evidence type="ECO:0000256" key="3">
    <source>
        <dbReference type="ARBA" id="ARBA00022692"/>
    </source>
</evidence>
<evidence type="ECO:0000256" key="8">
    <source>
        <dbReference type="ARBA" id="ARBA00023316"/>
    </source>
</evidence>
<dbReference type="SUPFAM" id="SSF49899">
    <property type="entry name" value="Concanavalin A-like lectins/glucanases"/>
    <property type="match status" value="1"/>
</dbReference>
<feature type="signal peptide" evidence="9">
    <location>
        <begin position="1"/>
        <end position="19"/>
    </location>
</feature>
<evidence type="ECO:0000256" key="4">
    <source>
        <dbReference type="ARBA" id="ARBA00022968"/>
    </source>
</evidence>
<evidence type="ECO:0000256" key="9">
    <source>
        <dbReference type="SAM" id="SignalP"/>
    </source>
</evidence>